<feature type="region of interest" description="Disordered" evidence="1">
    <location>
        <begin position="397"/>
        <end position="423"/>
    </location>
</feature>
<feature type="region of interest" description="Disordered" evidence="1">
    <location>
        <begin position="1"/>
        <end position="119"/>
    </location>
</feature>
<proteinExistence type="predicted"/>
<organism evidence="2">
    <name type="scientific">marine sediment metagenome</name>
    <dbReference type="NCBI Taxonomy" id="412755"/>
    <lineage>
        <taxon>unclassified sequences</taxon>
        <taxon>metagenomes</taxon>
        <taxon>ecological metagenomes</taxon>
    </lineage>
</organism>
<accession>A0A0F9VIU8</accession>
<comment type="caution">
    <text evidence="2">The sequence shown here is derived from an EMBL/GenBank/DDBJ whole genome shotgun (WGS) entry which is preliminary data.</text>
</comment>
<dbReference type="AlphaFoldDB" id="A0A0F9VIU8"/>
<protein>
    <submittedName>
        <fullName evidence="2">Uncharacterized protein</fullName>
    </submittedName>
</protein>
<feature type="compositionally biased region" description="Acidic residues" evidence="1">
    <location>
        <begin position="102"/>
        <end position="112"/>
    </location>
</feature>
<dbReference type="EMBL" id="LAZR01000516">
    <property type="protein sequence ID" value="KKN65758.1"/>
    <property type="molecule type" value="Genomic_DNA"/>
</dbReference>
<reference evidence="2" key="1">
    <citation type="journal article" date="2015" name="Nature">
        <title>Complex archaea that bridge the gap between prokaryotes and eukaryotes.</title>
        <authorList>
            <person name="Spang A."/>
            <person name="Saw J.H."/>
            <person name="Jorgensen S.L."/>
            <person name="Zaremba-Niedzwiedzka K."/>
            <person name="Martijn J."/>
            <person name="Lind A.E."/>
            <person name="van Eijk R."/>
            <person name="Schleper C."/>
            <person name="Guy L."/>
            <person name="Ettema T.J."/>
        </authorList>
    </citation>
    <scope>NUCLEOTIDE SEQUENCE</scope>
</reference>
<sequence length="450" mass="48599">MTNGSSEADDLAAEAADDLARTHALLDAEDKGKGEGSGEGEGEGEGAGTGEGEGEGADPGDVGDLGTGEGEGAGEGEGEGEGKEGEEEGETEEEKTAREAKEEEESLEGELESEFRAEGEPPLLREINKKFPKILKEIKPLRGVLFRENAYSQVFVDPQEATQAAQSLDDYREFERELMGGSTEKVLSAIKSTNADGFKRFVSTVLPVLQTLDAGLYSEVATPVVAAMLQRVAQTGKATGNKNLENSAKHIAGLIWPNLKGEVPETPRAPVVDEAAVARDKAQDEREQTFELRVRKDFVGGVKGMSEKLLRKRVDKGLDPNDALSPFLKASVVDKTIRDVQELMDEDTRFNRAMDNLFDKARRGGYSNEFKTRMIGTFLGRATQLIGPIRKRYLRQALGKSDGGKKPPMRRQVGEGAGTKGGAEVDASKIDFSLSSDMDILSGKATRKKR</sequence>
<feature type="compositionally biased region" description="Acidic residues" evidence="1">
    <location>
        <begin position="7"/>
        <end position="17"/>
    </location>
</feature>
<feature type="compositionally biased region" description="Acidic residues" evidence="1">
    <location>
        <begin position="72"/>
        <end position="93"/>
    </location>
</feature>
<evidence type="ECO:0000256" key="1">
    <source>
        <dbReference type="SAM" id="MobiDB-lite"/>
    </source>
</evidence>
<evidence type="ECO:0000313" key="2">
    <source>
        <dbReference type="EMBL" id="KKN65758.1"/>
    </source>
</evidence>
<name>A0A0F9VIU8_9ZZZZ</name>
<feature type="compositionally biased region" description="Basic and acidic residues" evidence="1">
    <location>
        <begin position="18"/>
        <end position="36"/>
    </location>
</feature>
<gene>
    <name evidence="2" type="ORF">LCGC14_0478030</name>
</gene>